<sequence>MIKQKTELLWILCQNHLDLIAEYYCNIHREIVCHLCVHKGHANHAKKLDHIVASDVQGFCERAIERLKERRSKITDLINEIEIFKQKERSYPAEVFIKILREVQDSLLPYLGKKERRELLLKYIGKGCSVDDFSEETLSVFNITDEHEELLKQWIYGEDEIQNSKFELLFKATRDSFSSIKMHEMIDNKGPIVGIIKSEHDQVFGGYSSIGWKANDGQTADDKAFIFSLTKKTKHEQYQNKDQALYYANSYMLWFGYDINLYTDCNINGIQNDSSYSNFGTIYRPPDGMVYGQESANTYLAGSHYFSVKEIEIYKVSYEE</sequence>
<accession>A0A078A7N0</accession>
<evidence type="ECO:0000256" key="1">
    <source>
        <dbReference type="SAM" id="Coils"/>
    </source>
</evidence>
<name>A0A078A7N0_STYLE</name>
<dbReference type="PROSITE" id="PS51886">
    <property type="entry name" value="TLDC"/>
    <property type="match status" value="1"/>
</dbReference>
<dbReference type="OMA" id="HREIVCH"/>
<evidence type="ECO:0000313" key="4">
    <source>
        <dbReference type="Proteomes" id="UP000039865"/>
    </source>
</evidence>
<dbReference type="InterPro" id="IPR006571">
    <property type="entry name" value="TLDc_dom"/>
</dbReference>
<dbReference type="SMART" id="SM00584">
    <property type="entry name" value="TLDc"/>
    <property type="match status" value="1"/>
</dbReference>
<dbReference type="InParanoid" id="A0A078A7N0"/>
<keyword evidence="1" id="KW-0175">Coiled coil</keyword>
<evidence type="ECO:0000313" key="3">
    <source>
        <dbReference type="EMBL" id="CDW77572.1"/>
    </source>
</evidence>
<dbReference type="OrthoDB" id="431168at2759"/>
<keyword evidence="4" id="KW-1185">Reference proteome</keyword>
<gene>
    <name evidence="3" type="primary">Contig937.g1027</name>
    <name evidence="3" type="ORF">STYLEM_6535</name>
</gene>
<dbReference type="Pfam" id="PF07534">
    <property type="entry name" value="TLD"/>
    <property type="match status" value="1"/>
</dbReference>
<feature type="domain" description="TLDc" evidence="2">
    <location>
        <begin position="141"/>
        <end position="317"/>
    </location>
</feature>
<evidence type="ECO:0000259" key="2">
    <source>
        <dbReference type="PROSITE" id="PS51886"/>
    </source>
</evidence>
<feature type="coiled-coil region" evidence="1">
    <location>
        <begin position="60"/>
        <end position="87"/>
    </location>
</feature>
<dbReference type="AlphaFoldDB" id="A0A078A7N0"/>
<dbReference type="SUPFAM" id="SSF57845">
    <property type="entry name" value="B-box zinc-binding domain"/>
    <property type="match status" value="1"/>
</dbReference>
<dbReference type="CDD" id="cd19756">
    <property type="entry name" value="Bbox2"/>
    <property type="match status" value="1"/>
</dbReference>
<reference evidence="3 4" key="1">
    <citation type="submission" date="2014-06" db="EMBL/GenBank/DDBJ databases">
        <authorList>
            <person name="Swart Estienne"/>
        </authorList>
    </citation>
    <scope>NUCLEOTIDE SEQUENCE [LARGE SCALE GENOMIC DNA]</scope>
    <source>
        <strain evidence="3 4">130c</strain>
    </source>
</reference>
<dbReference type="EMBL" id="CCKQ01006276">
    <property type="protein sequence ID" value="CDW77572.1"/>
    <property type="molecule type" value="Genomic_DNA"/>
</dbReference>
<proteinExistence type="predicted"/>
<protein>
    <recommendedName>
        <fullName evidence="2">TLDc domain-containing protein</fullName>
    </recommendedName>
</protein>
<dbReference type="Proteomes" id="UP000039865">
    <property type="component" value="Unassembled WGS sequence"/>
</dbReference>
<organism evidence="3 4">
    <name type="scientific">Stylonychia lemnae</name>
    <name type="common">Ciliate</name>
    <dbReference type="NCBI Taxonomy" id="5949"/>
    <lineage>
        <taxon>Eukaryota</taxon>
        <taxon>Sar</taxon>
        <taxon>Alveolata</taxon>
        <taxon>Ciliophora</taxon>
        <taxon>Intramacronucleata</taxon>
        <taxon>Spirotrichea</taxon>
        <taxon>Stichotrichia</taxon>
        <taxon>Sporadotrichida</taxon>
        <taxon>Oxytrichidae</taxon>
        <taxon>Stylonychinae</taxon>
        <taxon>Stylonychia</taxon>
    </lineage>
</organism>